<dbReference type="PRINTS" id="PR01438">
    <property type="entry name" value="UNVRSLSTRESS"/>
</dbReference>
<evidence type="ECO:0000256" key="1">
    <source>
        <dbReference type="ARBA" id="ARBA00008791"/>
    </source>
</evidence>
<comment type="similarity">
    <text evidence="1">Belongs to the universal stress protein A family.</text>
</comment>
<dbReference type="InterPro" id="IPR006016">
    <property type="entry name" value="UspA"/>
</dbReference>
<reference evidence="3 4" key="1">
    <citation type="submission" date="2019-09" db="EMBL/GenBank/DDBJ databases">
        <title>Taxonomic organization of the family Brucellaceae based on a phylogenomic approach.</title>
        <authorList>
            <person name="Leclercq S."/>
            <person name="Cloeckaert A."/>
            <person name="Zygmunt M.S."/>
        </authorList>
    </citation>
    <scope>NUCLEOTIDE SEQUENCE [LARGE SCALE GENOMIC DNA]</scope>
    <source>
        <strain evidence="3 4">CCUG 34461</strain>
    </source>
</reference>
<dbReference type="Pfam" id="PF00582">
    <property type="entry name" value="Usp"/>
    <property type="match status" value="1"/>
</dbReference>
<dbReference type="AlphaFoldDB" id="A0A6I0DP46"/>
<dbReference type="EMBL" id="WBWX01000004">
    <property type="protein sequence ID" value="KAB2797284.1"/>
    <property type="molecule type" value="Genomic_DNA"/>
</dbReference>
<gene>
    <name evidence="3" type="ORF">F9L06_13165</name>
</gene>
<dbReference type="InterPro" id="IPR006015">
    <property type="entry name" value="Universal_stress_UspA"/>
</dbReference>
<dbReference type="PANTHER" id="PTHR46268">
    <property type="entry name" value="STRESS RESPONSE PROTEIN NHAX"/>
    <property type="match status" value="1"/>
</dbReference>
<dbReference type="RefSeq" id="WP_151576642.1">
    <property type="nucleotide sequence ID" value="NZ_WBWX01000004.1"/>
</dbReference>
<name>A0A6I0DP46_BRUAN</name>
<comment type="caution">
    <text evidence="3">The sequence shown here is derived from an EMBL/GenBank/DDBJ whole genome shotgun (WGS) entry which is preliminary data.</text>
</comment>
<proteinExistence type="inferred from homology"/>
<evidence type="ECO:0000313" key="3">
    <source>
        <dbReference type="EMBL" id="KAB2797284.1"/>
    </source>
</evidence>
<accession>A0A6I0DP46</accession>
<dbReference type="Gene3D" id="3.40.50.12370">
    <property type="match status" value="1"/>
</dbReference>
<dbReference type="CDD" id="cd00293">
    <property type="entry name" value="USP-like"/>
    <property type="match status" value="1"/>
</dbReference>
<dbReference type="PANTHER" id="PTHR46268:SF15">
    <property type="entry name" value="UNIVERSAL STRESS PROTEIN HP_0031"/>
    <property type="match status" value="1"/>
</dbReference>
<evidence type="ECO:0000313" key="4">
    <source>
        <dbReference type="Proteomes" id="UP000441102"/>
    </source>
</evidence>
<sequence>MSYKSILVSLDVDAPIYNVIRTAIHIAGCHEAKLIGLCAADVALPLVGMEDPSLAIEVWQETRDDLSIRRFVQVRKEFDRLCAGFPRTEWRQGLAAATSAIVDAARAADLVIMASSDTAFPADNYRHADSAGVVLRSGRPLLILGRTLEEIHFKKILIAWKDTREARRAVADAVPLLREANEVIVVAATSDIQQELHESTDDIKDFLVSHGVVARTEFIKTDDEVASLLRFIDESRADLVVAGAYGHSRLREWAFGGVTRSLLKQQELNLLISS</sequence>
<evidence type="ECO:0000259" key="2">
    <source>
        <dbReference type="Pfam" id="PF00582"/>
    </source>
</evidence>
<dbReference type="SUPFAM" id="SSF52402">
    <property type="entry name" value="Adenine nucleotide alpha hydrolases-like"/>
    <property type="match status" value="2"/>
</dbReference>
<feature type="domain" description="UspA" evidence="2">
    <location>
        <begin position="195"/>
        <end position="271"/>
    </location>
</feature>
<protein>
    <submittedName>
        <fullName evidence="3">Universal stress protein</fullName>
    </submittedName>
</protein>
<dbReference type="Proteomes" id="UP000441102">
    <property type="component" value="Unassembled WGS sequence"/>
</dbReference>
<organism evidence="3 4">
    <name type="scientific">Brucella anthropi</name>
    <name type="common">Ochrobactrum anthropi</name>
    <dbReference type="NCBI Taxonomy" id="529"/>
    <lineage>
        <taxon>Bacteria</taxon>
        <taxon>Pseudomonadati</taxon>
        <taxon>Pseudomonadota</taxon>
        <taxon>Alphaproteobacteria</taxon>
        <taxon>Hyphomicrobiales</taxon>
        <taxon>Brucellaceae</taxon>
        <taxon>Brucella/Ochrobactrum group</taxon>
        <taxon>Brucella</taxon>
    </lineage>
</organism>